<dbReference type="RefSeq" id="WP_210654671.1">
    <property type="nucleotide sequence ID" value="NZ_JAGKQQ010000001.1"/>
</dbReference>
<feature type="binding site" evidence="5">
    <location>
        <position position="84"/>
    </location>
    <ligand>
        <name>ATP</name>
        <dbReference type="ChEBI" id="CHEBI:30616"/>
    </ligand>
</feature>
<reference evidence="9 10" key="1">
    <citation type="submission" date="2021-04" db="EMBL/GenBank/DDBJ databases">
        <authorList>
            <person name="Ivanova A."/>
        </authorList>
    </citation>
    <scope>NUCLEOTIDE SEQUENCE [LARGE SCALE GENOMIC DNA]</scope>
    <source>
        <strain evidence="9 10">G18</strain>
    </source>
</reference>
<feature type="region of interest" description="Disordered" evidence="6">
    <location>
        <begin position="486"/>
        <end position="546"/>
    </location>
</feature>
<evidence type="ECO:0000256" key="1">
    <source>
        <dbReference type="ARBA" id="ARBA00022679"/>
    </source>
</evidence>
<proteinExistence type="predicted"/>
<evidence type="ECO:0000256" key="5">
    <source>
        <dbReference type="PROSITE-ProRule" id="PRU10141"/>
    </source>
</evidence>
<dbReference type="GO" id="GO:0004674">
    <property type="term" value="F:protein serine/threonine kinase activity"/>
    <property type="evidence" value="ECO:0007669"/>
    <property type="project" value="UniProtKB-KW"/>
</dbReference>
<comment type="caution">
    <text evidence="9">The sequence shown here is derived from an EMBL/GenBank/DDBJ whole genome shotgun (WGS) entry which is preliminary data.</text>
</comment>
<feature type="region of interest" description="Disordered" evidence="6">
    <location>
        <begin position="349"/>
        <end position="452"/>
    </location>
</feature>
<dbReference type="Pfam" id="PF00069">
    <property type="entry name" value="Pkinase"/>
    <property type="match status" value="1"/>
</dbReference>
<keyword evidence="2 5" id="KW-0547">Nucleotide-binding</keyword>
<dbReference type="Gene3D" id="3.30.200.20">
    <property type="entry name" value="Phosphorylase Kinase, domain 1"/>
    <property type="match status" value="1"/>
</dbReference>
<dbReference type="PROSITE" id="PS00107">
    <property type="entry name" value="PROTEIN_KINASE_ATP"/>
    <property type="match status" value="1"/>
</dbReference>
<keyword evidence="4 5" id="KW-0067">ATP-binding</keyword>
<keyword evidence="9" id="KW-0723">Serine/threonine-protein kinase</keyword>
<dbReference type="SMART" id="SM00220">
    <property type="entry name" value="S_TKc"/>
    <property type="match status" value="1"/>
</dbReference>
<evidence type="ECO:0000256" key="2">
    <source>
        <dbReference type="ARBA" id="ARBA00022741"/>
    </source>
</evidence>
<organism evidence="9 10">
    <name type="scientific">Gemmata palustris</name>
    <dbReference type="NCBI Taxonomy" id="2822762"/>
    <lineage>
        <taxon>Bacteria</taxon>
        <taxon>Pseudomonadati</taxon>
        <taxon>Planctomycetota</taxon>
        <taxon>Planctomycetia</taxon>
        <taxon>Gemmatales</taxon>
        <taxon>Gemmataceae</taxon>
        <taxon>Gemmata</taxon>
    </lineage>
</organism>
<feature type="compositionally biased region" description="Basic and acidic residues" evidence="6">
    <location>
        <begin position="426"/>
        <end position="442"/>
    </location>
</feature>
<keyword evidence="7" id="KW-0472">Membrane</keyword>
<dbReference type="PANTHER" id="PTHR43289:SF34">
    <property type="entry name" value="SERINE_THREONINE-PROTEIN KINASE YBDM-RELATED"/>
    <property type="match status" value="1"/>
</dbReference>
<evidence type="ECO:0000259" key="8">
    <source>
        <dbReference type="PROSITE" id="PS50011"/>
    </source>
</evidence>
<dbReference type="Gene3D" id="1.10.510.10">
    <property type="entry name" value="Transferase(Phosphotransferase) domain 1"/>
    <property type="match status" value="1"/>
</dbReference>
<gene>
    <name evidence="9" type="ORF">J8F10_14530</name>
</gene>
<dbReference type="InterPro" id="IPR011009">
    <property type="entry name" value="Kinase-like_dom_sf"/>
</dbReference>
<dbReference type="CDD" id="cd14014">
    <property type="entry name" value="STKc_PknB_like"/>
    <property type="match status" value="1"/>
</dbReference>
<dbReference type="PANTHER" id="PTHR43289">
    <property type="entry name" value="MITOGEN-ACTIVATED PROTEIN KINASE KINASE KINASE 20-RELATED"/>
    <property type="match status" value="1"/>
</dbReference>
<dbReference type="InterPro" id="IPR000719">
    <property type="entry name" value="Prot_kinase_dom"/>
</dbReference>
<dbReference type="PROSITE" id="PS50011">
    <property type="entry name" value="PROTEIN_KINASE_DOM"/>
    <property type="match status" value="1"/>
</dbReference>
<keyword evidence="7" id="KW-0812">Transmembrane</keyword>
<keyword evidence="7" id="KW-1133">Transmembrane helix</keyword>
<accession>A0ABS5BS13</accession>
<sequence>MPDPNDPPQIIDPRLGSLLVSARGPFGASSPSVAKNTLDFGPPAVAGEVGTLGPYRVVQELGRGSMGAVFEALDTRLDRSLALKVMRPEFAADAEGRARFLREAKAAARIDHDNVVTVYEADERNGTPYIAMQLLRGYPLDAFLALKGAPSLRSAVRIAREAALGLAAAHRLGVVHRDIKPANLWLEAPQGRVKLLDFGLARPDGVDNELTKSGAVIGTPAFMSPEQALGERVDHRTDLFSLGSVLYWLCTGQLPFQGASVVAVLMALGTEEPKPVYVLNPNVPLPLWELIHWLLAKSPAERPQTAAEVANHLHEILELPTGLSSVAPPSVPPPSGARVEASDPWVTRALKGPGSRGGYRAAPPAVPPTAPSEPRVLHSMPVVTVRPAEPPDEEPRTAGAPGTGGTVISSGTLWEEPRRKPRKRNPPREYEAPEVEYFDRPRRQYRSARRKDDHTGPIIAIIAGAIGTLIAGALIVVLIVTGSRRGADSAQQKTGDHGRQMARGTTPGGAGVRPPVGADHGADAPRAVPPAVDAPDLPPPPSGASLVGQWTRQVDGLIDVWTIRSVAGKWEIEGRLFDGVEEVGTFVGSDTQMSGRTLTFVQNFDKQPPRPWPSGATIAVKLSGANLVFTWQHNGSSGSGTMIRVKR</sequence>
<dbReference type="EMBL" id="JAGKQQ010000001">
    <property type="protein sequence ID" value="MBP3956494.1"/>
    <property type="molecule type" value="Genomic_DNA"/>
</dbReference>
<name>A0ABS5BS13_9BACT</name>
<keyword evidence="1" id="KW-0808">Transferase</keyword>
<feature type="transmembrane region" description="Helical" evidence="7">
    <location>
        <begin position="458"/>
        <end position="480"/>
    </location>
</feature>
<dbReference type="SUPFAM" id="SSF56112">
    <property type="entry name" value="Protein kinase-like (PK-like)"/>
    <property type="match status" value="1"/>
</dbReference>
<feature type="domain" description="Protein kinase" evidence="8">
    <location>
        <begin position="55"/>
        <end position="317"/>
    </location>
</feature>
<evidence type="ECO:0000313" key="10">
    <source>
        <dbReference type="Proteomes" id="UP000676565"/>
    </source>
</evidence>
<keyword evidence="3 9" id="KW-0418">Kinase</keyword>
<dbReference type="InterPro" id="IPR017441">
    <property type="entry name" value="Protein_kinase_ATP_BS"/>
</dbReference>
<evidence type="ECO:0000256" key="7">
    <source>
        <dbReference type="SAM" id="Phobius"/>
    </source>
</evidence>
<evidence type="ECO:0000256" key="4">
    <source>
        <dbReference type="ARBA" id="ARBA00022840"/>
    </source>
</evidence>
<dbReference type="Proteomes" id="UP000676565">
    <property type="component" value="Unassembled WGS sequence"/>
</dbReference>
<protein>
    <submittedName>
        <fullName evidence="9">Serine/threonine protein kinase</fullName>
    </submittedName>
</protein>
<evidence type="ECO:0000256" key="6">
    <source>
        <dbReference type="SAM" id="MobiDB-lite"/>
    </source>
</evidence>
<evidence type="ECO:0000256" key="3">
    <source>
        <dbReference type="ARBA" id="ARBA00022777"/>
    </source>
</evidence>
<evidence type="ECO:0000313" key="9">
    <source>
        <dbReference type="EMBL" id="MBP3956494.1"/>
    </source>
</evidence>
<keyword evidence="10" id="KW-1185">Reference proteome</keyword>
<feature type="compositionally biased region" description="Low complexity" evidence="6">
    <location>
        <begin position="512"/>
        <end position="535"/>
    </location>
</feature>